<dbReference type="Proteomes" id="UP000267029">
    <property type="component" value="Unassembled WGS sequence"/>
</dbReference>
<proteinExistence type="predicted"/>
<gene>
    <name evidence="2" type="ORF">MCOS_LOCUS8958</name>
</gene>
<protein>
    <submittedName>
        <fullName evidence="2">Uncharacterized protein</fullName>
    </submittedName>
</protein>
<sequence>MQPAKPVSLGKKLQVTPSPYAVSVTQTTAEYSAPKMAPVSAPVLTTTTVQAPMAFSAPPPQPQIQTKDKACEATTSTVLCATGVQAKEVQQPKPVTFGKKLQVAPSPYAVSVTQTTADIPTPQLVRVEEAPKVFAAPPPQPQISTEDRACEAIASTAAFDAGVQAAEMQQPKPLSLGKKLQVTPSPYATTISQTSFEAPAPIKPTMVSREIQVLQHPLETSSVQATVQEVSRSQPRIVQIDEAPKVFAAPPPVPKSVTEDKACEAIVGATAFDASVQAAEGSTPKPGSLQYCMANTRTTDTSAPVGMGKKLQVSPLPLEVSTVQTRTTDIPPPPPQPVVQVMEAPNVFAAPVSLKVEPKDANTQSNPVVVVHRTLQTTDELTAKVRTENVSCQSDPVPQPVKPITYGKKMQVDLRSPIEFELVQTKTDLSFDVASVQTKIDMPEPMVIKEPTREAVPLFSAPPEPQTVDRALDAKPLTKVSVATVQANWKSLSISTVQSLPTDKIAMRDTGCDPLKRWIKETATQSEEVIKFGKKMQVMPSALATGISQTMWVEMEPAPVVRQVDMPVVESAPPLAPVVSMEDVACDPAPAQPSVNAFTQSDSVVTFGKKMQVMPVSLVVTAIQTSPSEVAVSAAPTIIAHQDESSKVFAAPPVARTATEDKSCEPLPGIVSREWGIQATAKTPSQDFAVQYDTPIQKPTCRSVRIQKGVGAFEGTRAIGTQFSAPEPRRSPFSPLLPRVVGIDWGVQNKPTSMIGMTQTSPTEALDSPQVKPAMYPKITQTSLEMPEPTKQTKLYSAPPASPKQPENLFSFVRETKARVTSRRGRAGSQGLIPYKTQVFNQIGTLSVSVPSMLNVRTDEMSPITEYQAYSHRTTASQIPRRYASRIRSPSIRSTYSRRNRSMENIPTRGSRTLPRQYISDSDLSIGMRQMRQQMELEQRCDECITQCVRLIGYDKVAQMVREAGAAEEGVENDFLDSFYGKRRRLQNARTQYTSTTRIACPYCYQAYGFDGMETGAREGDEGDQWRAGGDRRVEENIYGGEDGYEWDSVQSPYSSTKHSTFRWITRTPISRAMQTEPTQGEVDQLMKSRALTAYCSDFELQQSGIKANFEENAAFTFVAWKTGYESEDKLELDTVGNLLKLTLVGARVPGTGEVISAADAFYRGILRVIYMDDERGAILPLPTAINANAVIVEKRYSTGVGIALRSHPRRYPVECASVWQTPNMCRRTYRVNYIQLDDNERISVGRALDEGIIDKYSGELVGVTAPPTADMGDPLLQMRESSVGTGETMARKQRPERFNIREAILNDVISVDLIEPEVIVAPQTEADSVTFSRHREGSLSVSSDSRSDLEV</sequence>
<evidence type="ECO:0000313" key="2">
    <source>
        <dbReference type="EMBL" id="VDD82955.1"/>
    </source>
</evidence>
<name>A0A0R3UMI2_MESCO</name>
<evidence type="ECO:0000313" key="3">
    <source>
        <dbReference type="Proteomes" id="UP000267029"/>
    </source>
</evidence>
<dbReference type="STRING" id="53468.A0A0R3UMI2"/>
<evidence type="ECO:0000256" key="1">
    <source>
        <dbReference type="SAM" id="MobiDB-lite"/>
    </source>
</evidence>
<dbReference type="OrthoDB" id="18740at2759"/>
<accession>A0A0R3UMI2</accession>
<reference evidence="2 3" key="1">
    <citation type="submission" date="2018-10" db="EMBL/GenBank/DDBJ databases">
        <authorList>
            <consortium name="Pathogen Informatics"/>
        </authorList>
    </citation>
    <scope>NUCLEOTIDE SEQUENCE [LARGE SCALE GENOMIC DNA]</scope>
</reference>
<keyword evidence="3" id="KW-1185">Reference proteome</keyword>
<dbReference type="EMBL" id="UXSR01005610">
    <property type="protein sequence ID" value="VDD82955.1"/>
    <property type="molecule type" value="Genomic_DNA"/>
</dbReference>
<organism evidence="2 3">
    <name type="scientific">Mesocestoides corti</name>
    <name type="common">Flatworm</name>
    <dbReference type="NCBI Taxonomy" id="53468"/>
    <lineage>
        <taxon>Eukaryota</taxon>
        <taxon>Metazoa</taxon>
        <taxon>Spiralia</taxon>
        <taxon>Lophotrochozoa</taxon>
        <taxon>Platyhelminthes</taxon>
        <taxon>Cestoda</taxon>
        <taxon>Eucestoda</taxon>
        <taxon>Cyclophyllidea</taxon>
        <taxon>Mesocestoididae</taxon>
        <taxon>Mesocestoides</taxon>
    </lineage>
</organism>
<feature type="region of interest" description="Disordered" evidence="1">
    <location>
        <begin position="1332"/>
        <end position="1352"/>
    </location>
</feature>